<comment type="caution">
    <text evidence="2">The sequence shown here is derived from an EMBL/GenBank/DDBJ whole genome shotgun (WGS) entry which is preliminary data.</text>
</comment>
<dbReference type="AlphaFoldDB" id="A0A846ZLP5"/>
<evidence type="ECO:0000256" key="1">
    <source>
        <dbReference type="SAM" id="Phobius"/>
    </source>
</evidence>
<dbReference type="Proteomes" id="UP000541636">
    <property type="component" value="Unassembled WGS sequence"/>
</dbReference>
<dbReference type="RefSeq" id="WP_168608869.1">
    <property type="nucleotide sequence ID" value="NZ_JAAZQD010000002.1"/>
</dbReference>
<dbReference type="EMBL" id="JAAZQD010000002">
    <property type="protein sequence ID" value="NKZ38607.1"/>
    <property type="molecule type" value="Genomic_DNA"/>
</dbReference>
<gene>
    <name evidence="2" type="ORF">HF690_06500</name>
</gene>
<evidence type="ECO:0000313" key="2">
    <source>
        <dbReference type="EMBL" id="NKZ38607.1"/>
    </source>
</evidence>
<reference evidence="2 3" key="1">
    <citation type="journal article" date="2017" name="Int. J. Syst. Evol. Microbiol.">
        <title>Oleiagrimonas citrea sp. nov., a marine bacterium isolated from tidal flat sediment and emended description of the genus Oleiagrimonas Fang et al. 2015 and Oleiagrimonas soli.</title>
        <authorList>
            <person name="Yang S.H."/>
            <person name="Seo H.S."/>
            <person name="Seong C.N."/>
            <person name="Kwon K.K."/>
        </authorList>
    </citation>
    <scope>NUCLEOTIDE SEQUENCE [LARGE SCALE GENOMIC DNA]</scope>
    <source>
        <strain evidence="2 3">MEBiC09124</strain>
    </source>
</reference>
<keyword evidence="1" id="KW-1133">Transmembrane helix</keyword>
<feature type="transmembrane region" description="Helical" evidence="1">
    <location>
        <begin position="21"/>
        <end position="40"/>
    </location>
</feature>
<accession>A0A846ZLP5</accession>
<keyword evidence="3" id="KW-1185">Reference proteome</keyword>
<organism evidence="2 3">
    <name type="scientific">Oleiagrimonas citrea</name>
    <dbReference type="NCBI Taxonomy" id="1665687"/>
    <lineage>
        <taxon>Bacteria</taxon>
        <taxon>Pseudomonadati</taxon>
        <taxon>Pseudomonadota</taxon>
        <taxon>Gammaproteobacteria</taxon>
        <taxon>Lysobacterales</taxon>
        <taxon>Rhodanobacteraceae</taxon>
        <taxon>Oleiagrimonas</taxon>
    </lineage>
</organism>
<proteinExistence type="predicted"/>
<evidence type="ECO:0000313" key="3">
    <source>
        <dbReference type="Proteomes" id="UP000541636"/>
    </source>
</evidence>
<keyword evidence="1" id="KW-0472">Membrane</keyword>
<protein>
    <submittedName>
        <fullName evidence="2">Uncharacterized protein</fullName>
    </submittedName>
</protein>
<keyword evidence="1" id="KW-0812">Transmembrane</keyword>
<sequence length="71" mass="8120">MVHRLIRRKRCPRRRDRQRGSAVIEYAIVVGILIFVLLVGTSGNPAPVTQLVDALRDAYTSFVYTLSISWF</sequence>
<name>A0A846ZLP5_9GAMM</name>